<dbReference type="AlphaFoldDB" id="A0A4R3YKP4"/>
<feature type="transmembrane region" description="Helical" evidence="1">
    <location>
        <begin position="246"/>
        <end position="265"/>
    </location>
</feature>
<evidence type="ECO:0000313" key="3">
    <source>
        <dbReference type="EMBL" id="TCV91978.1"/>
    </source>
</evidence>
<sequence>MGMIISKVQTIVDTYSFDHVYYQIAQYLLKHLDDVYNMTLTSLATSSFTSRSSVLKFCHDMGFESWKVFISHLASEIEDRKSLNNIIEMNVSLNLDRDYPKMTRNQEHYFQEYDAGISHEVIGKIGQDIVQAKRLLICGEDNFCLCLREFQTFLSFQGKEVYIRSMLNKKDINHLLDTFDKDDLIFIIAPNESFESLLESHEFDEIIQFKQLMNIPIQKVFIGQKSILNIKYLGCTFIGIPYTTDYYLYLFAIIDFVYKLSFAYLQAKNINNKK</sequence>
<protein>
    <submittedName>
        <fullName evidence="3">RpiR family transcriptional regulator</fullName>
    </submittedName>
</protein>
<accession>A0A4R3YKP4</accession>
<dbReference type="GeneID" id="98916552"/>
<dbReference type="GO" id="GO:0003677">
    <property type="term" value="F:DNA binding"/>
    <property type="evidence" value="ECO:0007669"/>
    <property type="project" value="InterPro"/>
</dbReference>
<dbReference type="PANTHER" id="PTHR30514:SF1">
    <property type="entry name" value="HTH-TYPE TRANSCRIPTIONAL REGULATOR HEXR-RELATED"/>
    <property type="match status" value="1"/>
</dbReference>
<dbReference type="GO" id="GO:0097367">
    <property type="term" value="F:carbohydrate derivative binding"/>
    <property type="evidence" value="ECO:0007669"/>
    <property type="project" value="InterPro"/>
</dbReference>
<evidence type="ECO:0000313" key="4">
    <source>
        <dbReference type="Proteomes" id="UP000295515"/>
    </source>
</evidence>
<dbReference type="EMBL" id="SMCQ01000028">
    <property type="protein sequence ID" value="TCV91978.1"/>
    <property type="molecule type" value="Genomic_DNA"/>
</dbReference>
<dbReference type="InterPro" id="IPR047640">
    <property type="entry name" value="RpiR-like"/>
</dbReference>
<dbReference type="InterPro" id="IPR009057">
    <property type="entry name" value="Homeodomain-like_sf"/>
</dbReference>
<keyword evidence="1" id="KW-0472">Membrane</keyword>
<dbReference type="PANTHER" id="PTHR30514">
    <property type="entry name" value="GLUCOKINASE"/>
    <property type="match status" value="1"/>
</dbReference>
<dbReference type="Gene3D" id="1.10.10.10">
    <property type="entry name" value="Winged helix-like DNA-binding domain superfamily/Winged helix DNA-binding domain"/>
    <property type="match status" value="1"/>
</dbReference>
<keyword evidence="4" id="KW-1185">Reference proteome</keyword>
<keyword evidence="1" id="KW-0812">Transmembrane</keyword>
<evidence type="ECO:0000259" key="2">
    <source>
        <dbReference type="PROSITE" id="PS51071"/>
    </source>
</evidence>
<dbReference type="GO" id="GO:0003700">
    <property type="term" value="F:DNA-binding transcription factor activity"/>
    <property type="evidence" value="ECO:0007669"/>
    <property type="project" value="InterPro"/>
</dbReference>
<dbReference type="InterPro" id="IPR036388">
    <property type="entry name" value="WH-like_DNA-bd_sf"/>
</dbReference>
<dbReference type="PROSITE" id="PS51071">
    <property type="entry name" value="HTH_RPIR"/>
    <property type="match status" value="1"/>
</dbReference>
<gene>
    <name evidence="3" type="ORF">EDD60_12812</name>
</gene>
<name>A0A4R3YKP4_9FIRM</name>
<evidence type="ECO:0000256" key="1">
    <source>
        <dbReference type="SAM" id="Phobius"/>
    </source>
</evidence>
<feature type="domain" description="HTH rpiR-type" evidence="2">
    <location>
        <begin position="4"/>
        <end position="80"/>
    </location>
</feature>
<dbReference type="SUPFAM" id="SSF46689">
    <property type="entry name" value="Homeodomain-like"/>
    <property type="match status" value="1"/>
</dbReference>
<dbReference type="Pfam" id="PF01418">
    <property type="entry name" value="HTH_6"/>
    <property type="match status" value="1"/>
</dbReference>
<reference evidence="3 4" key="1">
    <citation type="submission" date="2019-03" db="EMBL/GenBank/DDBJ databases">
        <title>Genomic Encyclopedia of Type Strains, Phase IV (KMG-IV): sequencing the most valuable type-strain genomes for metagenomic binning, comparative biology and taxonomic classification.</title>
        <authorList>
            <person name="Goeker M."/>
        </authorList>
    </citation>
    <scope>NUCLEOTIDE SEQUENCE [LARGE SCALE GENOMIC DNA]</scope>
    <source>
        <strain evidence="3 4">DSM 29487</strain>
    </source>
</reference>
<comment type="caution">
    <text evidence="3">The sequence shown here is derived from an EMBL/GenBank/DDBJ whole genome shotgun (WGS) entry which is preliminary data.</text>
</comment>
<keyword evidence="1" id="KW-1133">Transmembrane helix</keyword>
<organism evidence="3 4">
    <name type="scientific">Longibaculum muris</name>
    <dbReference type="NCBI Taxonomy" id="1796628"/>
    <lineage>
        <taxon>Bacteria</taxon>
        <taxon>Bacillati</taxon>
        <taxon>Bacillota</taxon>
        <taxon>Erysipelotrichia</taxon>
        <taxon>Erysipelotrichales</taxon>
        <taxon>Coprobacillaceae</taxon>
        <taxon>Longibaculum</taxon>
    </lineage>
</organism>
<proteinExistence type="predicted"/>
<dbReference type="Proteomes" id="UP000295515">
    <property type="component" value="Unassembled WGS sequence"/>
</dbReference>
<dbReference type="InterPro" id="IPR000281">
    <property type="entry name" value="HTH_RpiR"/>
</dbReference>
<dbReference type="RefSeq" id="WP_066446731.1">
    <property type="nucleotide sequence ID" value="NZ_DBGCPY010000031.1"/>
</dbReference>